<evidence type="ECO:0000256" key="1">
    <source>
        <dbReference type="ARBA" id="ARBA00001946"/>
    </source>
</evidence>
<dbReference type="Pfam" id="PF01850">
    <property type="entry name" value="PIN"/>
    <property type="match status" value="1"/>
</dbReference>
<reference evidence="9 10" key="1">
    <citation type="submission" date="2018-10" db="EMBL/GenBank/DDBJ databases">
        <title>Rhizobium etli, R. leguminosarum and a new Rhizobium genospecies from Phaseolus dumosus.</title>
        <authorList>
            <person name="Ramirez-Puebla S.T."/>
            <person name="Rogel-Hernandez M.A."/>
            <person name="Guerrero G."/>
            <person name="Ormeno-Orrillo E."/>
            <person name="Martinez-Romero J.C."/>
            <person name="Negrete-Yankelevich S."/>
            <person name="Martinez-Romero E."/>
        </authorList>
    </citation>
    <scope>NUCLEOTIDE SEQUENCE [LARGE SCALE GENOMIC DNA]</scope>
    <source>
        <strain evidence="9 10">CCGE525</strain>
        <plasmid evidence="10">prccge525b</plasmid>
    </source>
</reference>
<accession>A0A387G0R3</accession>
<evidence type="ECO:0000259" key="8">
    <source>
        <dbReference type="Pfam" id="PF01850"/>
    </source>
</evidence>
<dbReference type="OrthoDB" id="5458135at2"/>
<keyword evidence="2" id="KW-1277">Toxin-antitoxin system</keyword>
<evidence type="ECO:0000256" key="7">
    <source>
        <dbReference type="ARBA" id="ARBA00038093"/>
    </source>
</evidence>
<dbReference type="GO" id="GO:0004518">
    <property type="term" value="F:nuclease activity"/>
    <property type="evidence" value="ECO:0007669"/>
    <property type="project" value="UniProtKB-KW"/>
</dbReference>
<dbReference type="InterPro" id="IPR050556">
    <property type="entry name" value="Type_II_TA_system_RNase"/>
</dbReference>
<evidence type="ECO:0000313" key="9">
    <source>
        <dbReference type="EMBL" id="AYG64138.1"/>
    </source>
</evidence>
<evidence type="ECO:0000256" key="2">
    <source>
        <dbReference type="ARBA" id="ARBA00022649"/>
    </source>
</evidence>
<sequence>MSLKYLLDTNVLKEIGRPVPHENVAAWLDTVDDTDLAISVISVREISKGIEKKRKTDDAVANEIAKAADAIFAAYEGRILPVDEKVARHWGQMLGQSDKNTDHTGLAATAQVNGLVIVTRNVADFQGRSVTILDPFKKATKGSRNITR</sequence>
<dbReference type="GO" id="GO:0016787">
    <property type="term" value="F:hydrolase activity"/>
    <property type="evidence" value="ECO:0007669"/>
    <property type="project" value="UniProtKB-KW"/>
</dbReference>
<keyword evidence="3" id="KW-0540">Nuclease</keyword>
<dbReference type="PANTHER" id="PTHR33653:SF1">
    <property type="entry name" value="RIBONUCLEASE VAPC2"/>
    <property type="match status" value="1"/>
</dbReference>
<dbReference type="InterPro" id="IPR002716">
    <property type="entry name" value="PIN_dom"/>
</dbReference>
<evidence type="ECO:0000256" key="6">
    <source>
        <dbReference type="ARBA" id="ARBA00022842"/>
    </source>
</evidence>
<dbReference type="CDD" id="cd18746">
    <property type="entry name" value="PIN_VapC4-5_FitB-like"/>
    <property type="match status" value="1"/>
</dbReference>
<dbReference type="GO" id="GO:0046872">
    <property type="term" value="F:metal ion binding"/>
    <property type="evidence" value="ECO:0007669"/>
    <property type="project" value="UniProtKB-KW"/>
</dbReference>
<dbReference type="SUPFAM" id="SSF88723">
    <property type="entry name" value="PIN domain-like"/>
    <property type="match status" value="1"/>
</dbReference>
<geneLocation type="plasmid" evidence="10">
    <name>prccge525b</name>
</geneLocation>
<keyword evidence="9" id="KW-0614">Plasmid</keyword>
<proteinExistence type="inferred from homology"/>
<protein>
    <submittedName>
        <fullName evidence="9">Type II toxin-antitoxin system VapC family toxin</fullName>
    </submittedName>
</protein>
<keyword evidence="4" id="KW-0479">Metal-binding</keyword>
<dbReference type="PANTHER" id="PTHR33653">
    <property type="entry name" value="RIBONUCLEASE VAPC2"/>
    <property type="match status" value="1"/>
</dbReference>
<dbReference type="AlphaFoldDB" id="A0A387G0R3"/>
<evidence type="ECO:0000313" key="10">
    <source>
        <dbReference type="Proteomes" id="UP000282195"/>
    </source>
</evidence>
<comment type="similarity">
    <text evidence="7">Belongs to the PINc/VapC protein family.</text>
</comment>
<dbReference type="EMBL" id="CP032696">
    <property type="protein sequence ID" value="AYG64138.1"/>
    <property type="molecule type" value="Genomic_DNA"/>
</dbReference>
<dbReference type="Proteomes" id="UP000282195">
    <property type="component" value="Plasmid pRCCGE525b"/>
</dbReference>
<dbReference type="InterPro" id="IPR029060">
    <property type="entry name" value="PIN-like_dom_sf"/>
</dbReference>
<name>A0A387G0R3_9HYPH</name>
<keyword evidence="6" id="KW-0460">Magnesium</keyword>
<dbReference type="KEGG" id="rjg:CCGE525_35860"/>
<comment type="cofactor">
    <cofactor evidence="1">
        <name>Mg(2+)</name>
        <dbReference type="ChEBI" id="CHEBI:18420"/>
    </cofactor>
</comment>
<keyword evidence="5" id="KW-0378">Hydrolase</keyword>
<organism evidence="9 10">
    <name type="scientific">Rhizobium jaguaris</name>
    <dbReference type="NCBI Taxonomy" id="1312183"/>
    <lineage>
        <taxon>Bacteria</taxon>
        <taxon>Pseudomonadati</taxon>
        <taxon>Pseudomonadota</taxon>
        <taxon>Alphaproteobacteria</taxon>
        <taxon>Hyphomicrobiales</taxon>
        <taxon>Rhizobiaceae</taxon>
        <taxon>Rhizobium/Agrobacterium group</taxon>
        <taxon>Rhizobium</taxon>
    </lineage>
</organism>
<evidence type="ECO:0000256" key="5">
    <source>
        <dbReference type="ARBA" id="ARBA00022801"/>
    </source>
</evidence>
<dbReference type="Gene3D" id="3.40.50.1010">
    <property type="entry name" value="5'-nuclease"/>
    <property type="match status" value="1"/>
</dbReference>
<evidence type="ECO:0000256" key="3">
    <source>
        <dbReference type="ARBA" id="ARBA00022722"/>
    </source>
</evidence>
<evidence type="ECO:0000256" key="4">
    <source>
        <dbReference type="ARBA" id="ARBA00022723"/>
    </source>
</evidence>
<gene>
    <name evidence="9" type="ORF">CCGE525_35860</name>
</gene>
<feature type="domain" description="PIN" evidence="8">
    <location>
        <begin position="5"/>
        <end position="121"/>
    </location>
</feature>
<keyword evidence="10" id="KW-1185">Reference proteome</keyword>